<dbReference type="EMBL" id="VCAU01000004">
    <property type="protein sequence ID" value="KAF9894377.1"/>
    <property type="molecule type" value="Genomic_DNA"/>
</dbReference>
<dbReference type="SUPFAM" id="SSF54427">
    <property type="entry name" value="NTF2-like"/>
    <property type="match status" value="1"/>
</dbReference>
<name>A0AAD4CZ32_ASPNN</name>
<feature type="compositionally biased region" description="Basic and acidic residues" evidence="1">
    <location>
        <begin position="485"/>
        <end position="496"/>
    </location>
</feature>
<reference evidence="2" key="1">
    <citation type="journal article" date="2019" name="Beilstein J. Org. Chem.">
        <title>Nanangenines: drimane sesquiterpenoids as the dominant metabolite cohort of a novel Australian fungus, Aspergillus nanangensis.</title>
        <authorList>
            <person name="Lacey H.J."/>
            <person name="Gilchrist C.L.M."/>
            <person name="Crombie A."/>
            <person name="Kalaitzis J.A."/>
            <person name="Vuong D."/>
            <person name="Rutledge P.J."/>
            <person name="Turner P."/>
            <person name="Pitt J.I."/>
            <person name="Lacey E."/>
            <person name="Chooi Y.H."/>
            <person name="Piggott A.M."/>
        </authorList>
    </citation>
    <scope>NUCLEOTIDE SEQUENCE</scope>
    <source>
        <strain evidence="2">MST-FP2251</strain>
    </source>
</reference>
<evidence type="ECO:0000313" key="3">
    <source>
        <dbReference type="Proteomes" id="UP001194746"/>
    </source>
</evidence>
<dbReference type="Proteomes" id="UP001194746">
    <property type="component" value="Unassembled WGS sequence"/>
</dbReference>
<sequence>MLKALYQRFLADPKSTGLASDASLIYIPTTTKVDGADAVFNHLTKQDHVVRRQSQEVVDSVEGANGLCLDVDTTVEFVSGGGPYLLALDDNFLSDRVATFPTVHIVRFNSENKIQSVRVYWDQGSLLKQVEVIGTRGRSWPIRDSKDQIRLIKSTVAFTSAGPTSGRTTATNQENEPPKRSSSPSKRYIKDPYASESLFELLSPGKDREEPFRAPRAPASAKPPPREYNELFVGDDDDKELPDATPSKPRAVAPKIGAGKNYQPSRIFDDDNEVDPSSTPQPKIGASKNFRPSRIFDDDETVRTQEGLEQIAYRAHPKRFQHFELGGDNSEREIKPTATRPLSKAGPNWNFEDFATPEKPRRQPRGEEVRHFGWSDDEPEQDSPPSKPRVVQPRRDADTHFQVNDADPEPTERRIISSFGNRGKTLYTDPIYDNAADEPIEEKPINNAPLSIVHNGPNRKKDFESHWTVTDDTPPPRTTTTTNAENHKPITADRQKAIKTMESSWEAYDESPQPSKIQTPPPHRRALRKVNERSWAMGDDE</sequence>
<accession>A0AAD4CZ32</accession>
<feature type="compositionally biased region" description="Basic and acidic residues" evidence="1">
    <location>
        <begin position="356"/>
        <end position="374"/>
    </location>
</feature>
<dbReference type="InterPro" id="IPR032710">
    <property type="entry name" value="NTF2-like_dom_sf"/>
</dbReference>
<feature type="compositionally biased region" description="Polar residues" evidence="1">
    <location>
        <begin position="160"/>
        <end position="175"/>
    </location>
</feature>
<keyword evidence="3" id="KW-1185">Reference proteome</keyword>
<gene>
    <name evidence="2" type="ORF">FE257_007880</name>
</gene>
<feature type="compositionally biased region" description="Low complexity" evidence="1">
    <location>
        <begin position="468"/>
        <end position="482"/>
    </location>
</feature>
<evidence type="ECO:0000256" key="1">
    <source>
        <dbReference type="SAM" id="MobiDB-lite"/>
    </source>
</evidence>
<evidence type="ECO:0000313" key="2">
    <source>
        <dbReference type="EMBL" id="KAF9894377.1"/>
    </source>
</evidence>
<feature type="region of interest" description="Disordered" evidence="1">
    <location>
        <begin position="204"/>
        <end position="430"/>
    </location>
</feature>
<protein>
    <submittedName>
        <fullName evidence="2">Uncharacterized protein</fullName>
    </submittedName>
</protein>
<reference evidence="2" key="2">
    <citation type="submission" date="2020-02" db="EMBL/GenBank/DDBJ databases">
        <authorList>
            <person name="Gilchrist C.L.M."/>
            <person name="Chooi Y.-H."/>
        </authorList>
    </citation>
    <scope>NUCLEOTIDE SEQUENCE</scope>
    <source>
        <strain evidence="2">MST-FP2251</strain>
    </source>
</reference>
<dbReference type="Gene3D" id="3.10.450.50">
    <property type="match status" value="1"/>
</dbReference>
<dbReference type="AlphaFoldDB" id="A0AAD4CZ32"/>
<proteinExistence type="predicted"/>
<feature type="region of interest" description="Disordered" evidence="1">
    <location>
        <begin position="160"/>
        <end position="189"/>
    </location>
</feature>
<feature type="region of interest" description="Disordered" evidence="1">
    <location>
        <begin position="442"/>
        <end position="541"/>
    </location>
</feature>
<comment type="caution">
    <text evidence="2">The sequence shown here is derived from an EMBL/GenBank/DDBJ whole genome shotgun (WGS) entry which is preliminary data.</text>
</comment>
<organism evidence="2 3">
    <name type="scientific">Aspergillus nanangensis</name>
    <dbReference type="NCBI Taxonomy" id="2582783"/>
    <lineage>
        <taxon>Eukaryota</taxon>
        <taxon>Fungi</taxon>
        <taxon>Dikarya</taxon>
        <taxon>Ascomycota</taxon>
        <taxon>Pezizomycotina</taxon>
        <taxon>Eurotiomycetes</taxon>
        <taxon>Eurotiomycetidae</taxon>
        <taxon>Eurotiales</taxon>
        <taxon>Aspergillaceae</taxon>
        <taxon>Aspergillus</taxon>
        <taxon>Aspergillus subgen. Circumdati</taxon>
    </lineage>
</organism>